<dbReference type="STRING" id="747525.W4KFB8"/>
<evidence type="ECO:0000313" key="6">
    <source>
        <dbReference type="Proteomes" id="UP000030671"/>
    </source>
</evidence>
<comment type="similarity">
    <text evidence="1 3">Belongs to the short-chain dehydrogenases/reductases (SDR) family.</text>
</comment>
<proteinExistence type="inferred from homology"/>
<feature type="non-terminal residue" evidence="5">
    <location>
        <position position="257"/>
    </location>
</feature>
<evidence type="ECO:0000256" key="3">
    <source>
        <dbReference type="RuleBase" id="RU000363"/>
    </source>
</evidence>
<protein>
    <recommendedName>
        <fullName evidence="4">Ketoreductase domain-containing protein</fullName>
    </recommendedName>
</protein>
<dbReference type="FunCoup" id="W4KFB8">
    <property type="interactions" value="24"/>
</dbReference>
<keyword evidence="2" id="KW-0560">Oxidoreductase</keyword>
<evidence type="ECO:0000313" key="5">
    <source>
        <dbReference type="EMBL" id="ETW84005.1"/>
    </source>
</evidence>
<dbReference type="GeneID" id="20668891"/>
<evidence type="ECO:0000259" key="4">
    <source>
        <dbReference type="SMART" id="SM00822"/>
    </source>
</evidence>
<reference evidence="5 6" key="1">
    <citation type="journal article" date="2012" name="New Phytol.">
        <title>Insight into trade-off between wood decay and parasitism from the genome of a fungal forest pathogen.</title>
        <authorList>
            <person name="Olson A."/>
            <person name="Aerts A."/>
            <person name="Asiegbu F."/>
            <person name="Belbahri L."/>
            <person name="Bouzid O."/>
            <person name="Broberg A."/>
            <person name="Canback B."/>
            <person name="Coutinho P.M."/>
            <person name="Cullen D."/>
            <person name="Dalman K."/>
            <person name="Deflorio G."/>
            <person name="van Diepen L.T."/>
            <person name="Dunand C."/>
            <person name="Duplessis S."/>
            <person name="Durling M."/>
            <person name="Gonthier P."/>
            <person name="Grimwood J."/>
            <person name="Fossdal C.G."/>
            <person name="Hansson D."/>
            <person name="Henrissat B."/>
            <person name="Hietala A."/>
            <person name="Himmelstrand K."/>
            <person name="Hoffmeister D."/>
            <person name="Hogberg N."/>
            <person name="James T.Y."/>
            <person name="Karlsson M."/>
            <person name="Kohler A."/>
            <person name="Kues U."/>
            <person name="Lee Y.H."/>
            <person name="Lin Y.C."/>
            <person name="Lind M."/>
            <person name="Lindquist E."/>
            <person name="Lombard V."/>
            <person name="Lucas S."/>
            <person name="Lunden K."/>
            <person name="Morin E."/>
            <person name="Murat C."/>
            <person name="Park J."/>
            <person name="Raffaello T."/>
            <person name="Rouze P."/>
            <person name="Salamov A."/>
            <person name="Schmutz J."/>
            <person name="Solheim H."/>
            <person name="Stahlberg J."/>
            <person name="Velez H."/>
            <person name="de Vries R.P."/>
            <person name="Wiebenga A."/>
            <person name="Woodward S."/>
            <person name="Yakovlev I."/>
            <person name="Garbelotto M."/>
            <person name="Martin F."/>
            <person name="Grigoriev I.V."/>
            <person name="Stenlid J."/>
        </authorList>
    </citation>
    <scope>NUCLEOTIDE SEQUENCE [LARGE SCALE GENOMIC DNA]</scope>
    <source>
        <strain evidence="5 6">TC 32-1</strain>
    </source>
</reference>
<dbReference type="RefSeq" id="XP_009543726.1">
    <property type="nucleotide sequence ID" value="XM_009545431.1"/>
</dbReference>
<dbReference type="OrthoDB" id="9876299at2759"/>
<name>W4KFB8_HETIT</name>
<keyword evidence="6" id="KW-1185">Reference proteome</keyword>
<dbReference type="eggNOG" id="KOG1204">
    <property type="taxonomic scope" value="Eukaryota"/>
</dbReference>
<dbReference type="PANTHER" id="PTHR43008:SF8">
    <property type="entry name" value="BENZIL REDUCTASE ((S)-BENZOIN FORMING) IRC24"/>
    <property type="match status" value="1"/>
</dbReference>
<dbReference type="SMART" id="SM00822">
    <property type="entry name" value="PKS_KR"/>
    <property type="match status" value="1"/>
</dbReference>
<dbReference type="SUPFAM" id="SSF51735">
    <property type="entry name" value="NAD(P)-binding Rossmann-fold domains"/>
    <property type="match status" value="1"/>
</dbReference>
<dbReference type="PRINTS" id="PR00081">
    <property type="entry name" value="GDHRDH"/>
</dbReference>
<dbReference type="HOGENOM" id="CLU_010194_2_11_1"/>
<dbReference type="GO" id="GO:0050664">
    <property type="term" value="F:oxidoreductase activity, acting on NAD(P)H, oxygen as acceptor"/>
    <property type="evidence" value="ECO:0007669"/>
    <property type="project" value="TreeGrafter"/>
</dbReference>
<gene>
    <name evidence="5" type="ORF">HETIRDRAFT_241446</name>
</gene>
<dbReference type="Proteomes" id="UP000030671">
    <property type="component" value="Unassembled WGS sequence"/>
</dbReference>
<sequence length="257" mass="26767">RPVVVVTGASRGLGLAVTSALLKQLNATVVAVSRTRTPELTQLSDAHADSLKLVECSVADEPAFAKAISDVQKTHGSIDGLVLNAGTLHPLGRVDAPSSTLDAWKSHFDVNFFSLVTALKAALPALRASRFGGKVVFVSSGAAAGGVPGWGPYNASKAAMNSLTRGTDRTLAQEEPDIVSVAVRPGKVDTEMQATLREQGGAHMRAADHESFVREHAEGRLVRPEDAGHVIAALALGAHPGLSGAFVSWDSAECSEY</sequence>
<organism evidence="5 6">
    <name type="scientific">Heterobasidion irregulare (strain TC 32-1)</name>
    <dbReference type="NCBI Taxonomy" id="747525"/>
    <lineage>
        <taxon>Eukaryota</taxon>
        <taxon>Fungi</taxon>
        <taxon>Dikarya</taxon>
        <taxon>Basidiomycota</taxon>
        <taxon>Agaricomycotina</taxon>
        <taxon>Agaricomycetes</taxon>
        <taxon>Russulales</taxon>
        <taxon>Bondarzewiaceae</taxon>
        <taxon>Heterobasidion</taxon>
        <taxon>Heterobasidion annosum species complex</taxon>
    </lineage>
</organism>
<dbReference type="InParanoid" id="W4KFB8"/>
<dbReference type="PANTHER" id="PTHR43008">
    <property type="entry name" value="BENZIL REDUCTASE"/>
    <property type="match status" value="1"/>
</dbReference>
<feature type="domain" description="Ketoreductase" evidence="4">
    <location>
        <begin position="2"/>
        <end position="182"/>
    </location>
</feature>
<dbReference type="Gene3D" id="3.40.50.720">
    <property type="entry name" value="NAD(P)-binding Rossmann-like Domain"/>
    <property type="match status" value="1"/>
</dbReference>
<dbReference type="PRINTS" id="PR00080">
    <property type="entry name" value="SDRFAMILY"/>
</dbReference>
<dbReference type="InterPro" id="IPR036291">
    <property type="entry name" value="NAD(P)-bd_dom_sf"/>
</dbReference>
<dbReference type="GO" id="GO:0016616">
    <property type="term" value="F:oxidoreductase activity, acting on the CH-OH group of donors, NAD or NADP as acceptor"/>
    <property type="evidence" value="ECO:0007669"/>
    <property type="project" value="UniProtKB-ARBA"/>
</dbReference>
<feature type="non-terminal residue" evidence="5">
    <location>
        <position position="1"/>
    </location>
</feature>
<dbReference type="InterPro" id="IPR002347">
    <property type="entry name" value="SDR_fam"/>
</dbReference>
<dbReference type="Pfam" id="PF00106">
    <property type="entry name" value="adh_short"/>
    <property type="match status" value="1"/>
</dbReference>
<accession>W4KFB8</accession>
<dbReference type="AlphaFoldDB" id="W4KFB8"/>
<evidence type="ECO:0000256" key="1">
    <source>
        <dbReference type="ARBA" id="ARBA00006484"/>
    </source>
</evidence>
<dbReference type="EMBL" id="KI925456">
    <property type="protein sequence ID" value="ETW84005.1"/>
    <property type="molecule type" value="Genomic_DNA"/>
</dbReference>
<evidence type="ECO:0000256" key="2">
    <source>
        <dbReference type="ARBA" id="ARBA00023002"/>
    </source>
</evidence>
<dbReference type="InterPro" id="IPR057326">
    <property type="entry name" value="KR_dom"/>
</dbReference>
<dbReference type="KEGG" id="hir:HETIRDRAFT_241446"/>